<keyword evidence="1" id="KW-1133">Transmembrane helix</keyword>
<feature type="transmembrane region" description="Helical" evidence="1">
    <location>
        <begin position="111"/>
        <end position="133"/>
    </location>
</feature>
<organism evidence="2 3">
    <name type="scientific">Aciduricibacillus chroicocephali</name>
    <dbReference type="NCBI Taxonomy" id="3054939"/>
    <lineage>
        <taxon>Bacteria</taxon>
        <taxon>Bacillati</taxon>
        <taxon>Bacillota</taxon>
        <taxon>Bacilli</taxon>
        <taxon>Bacillales</taxon>
        <taxon>Bacillaceae</taxon>
        <taxon>Aciduricibacillus</taxon>
    </lineage>
</organism>
<dbReference type="Pfam" id="PF12679">
    <property type="entry name" value="ABC2_membrane_2"/>
    <property type="match status" value="1"/>
</dbReference>
<keyword evidence="3" id="KW-1185">Reference proteome</keyword>
<proteinExistence type="predicted"/>
<protein>
    <submittedName>
        <fullName evidence="2">ABC transporter permease subunit</fullName>
    </submittedName>
</protein>
<sequence>MFNLIRNEQMKLFIQKSTWIMLIVLAVLAFFSVLLLKPDEANKYTDNNWQEKLQKENKAYEKDVKNPDFAGDASFIEYKMGQIKTNNYYLKNDIKPLNYGAWQYVLDAKDFLSMLSLLTIIVAAGIVANEYRWGTIKLLLIRPMTRTKILLSKYISVLLFALISLVLFIVVAWVAGAIFVGVDGLNPKVAIYSDGKVLYESIIGIIFKDYGFKLVNLVMMATFAFAISTLFKNSALSIGISIFLMMAGSSIVVFLANKSWAKYILFANTDLTQYTTGVPLFKGTSLGFSITVLVVYYIVFLAVSWISFTKRDVAGA</sequence>
<keyword evidence="1" id="KW-0472">Membrane</keyword>
<dbReference type="Proteomes" id="UP001180087">
    <property type="component" value="Chromosome"/>
</dbReference>
<feature type="transmembrane region" description="Helical" evidence="1">
    <location>
        <begin position="286"/>
        <end position="308"/>
    </location>
</feature>
<keyword evidence="1" id="KW-0812">Transmembrane</keyword>
<evidence type="ECO:0000256" key="1">
    <source>
        <dbReference type="SAM" id="Phobius"/>
    </source>
</evidence>
<accession>A0ABY9KWD7</accession>
<feature type="transmembrane region" description="Helical" evidence="1">
    <location>
        <begin position="238"/>
        <end position="256"/>
    </location>
</feature>
<dbReference type="RefSeq" id="WP_348028497.1">
    <property type="nucleotide sequence ID" value="NZ_CP129113.1"/>
</dbReference>
<feature type="transmembrane region" description="Helical" evidence="1">
    <location>
        <begin position="154"/>
        <end position="180"/>
    </location>
</feature>
<dbReference type="EMBL" id="CP129113">
    <property type="protein sequence ID" value="WLV24950.1"/>
    <property type="molecule type" value="Genomic_DNA"/>
</dbReference>
<reference evidence="2" key="1">
    <citation type="submission" date="2023-06" db="EMBL/GenBank/DDBJ databases">
        <title>A Treasure from Seagulls: Isolation and Description of Aciduricobacillus qingdaonensis gen. nov., sp. nov., a Rare Obligately Uric Acid-utilizing Member in the Family Bacillaceae.</title>
        <authorList>
            <person name="Liu W."/>
            <person name="Wang B."/>
        </authorList>
    </citation>
    <scope>NUCLEOTIDE SEQUENCE</scope>
    <source>
        <strain evidence="2">44XB</strain>
    </source>
</reference>
<name>A0ABY9KWD7_9BACI</name>
<feature type="transmembrane region" description="Helical" evidence="1">
    <location>
        <begin position="214"/>
        <end position="231"/>
    </location>
</feature>
<evidence type="ECO:0000313" key="3">
    <source>
        <dbReference type="Proteomes" id="UP001180087"/>
    </source>
</evidence>
<feature type="transmembrane region" description="Helical" evidence="1">
    <location>
        <begin position="12"/>
        <end position="36"/>
    </location>
</feature>
<gene>
    <name evidence="2" type="ORF">QR721_01550</name>
</gene>
<dbReference type="PANTHER" id="PTHR37305:SF1">
    <property type="entry name" value="MEMBRANE PROTEIN"/>
    <property type="match status" value="1"/>
</dbReference>
<dbReference type="PANTHER" id="PTHR37305">
    <property type="entry name" value="INTEGRAL MEMBRANE PROTEIN-RELATED"/>
    <property type="match status" value="1"/>
</dbReference>
<evidence type="ECO:0000313" key="2">
    <source>
        <dbReference type="EMBL" id="WLV24950.1"/>
    </source>
</evidence>